<evidence type="ECO:0000313" key="2">
    <source>
        <dbReference type="EMBL" id="KAG9185283.1"/>
    </source>
</evidence>
<evidence type="ECO:0000256" key="1">
    <source>
        <dbReference type="SAM" id="MobiDB-lite"/>
    </source>
</evidence>
<dbReference type="Proteomes" id="UP001199106">
    <property type="component" value="Unassembled WGS sequence"/>
</dbReference>
<comment type="caution">
    <text evidence="2">The sequence shown here is derived from an EMBL/GenBank/DDBJ whole genome shotgun (WGS) entry which is preliminary data.</text>
</comment>
<gene>
    <name evidence="2" type="ORF">G6011_07827</name>
</gene>
<evidence type="ECO:0000313" key="3">
    <source>
        <dbReference type="Proteomes" id="UP001199106"/>
    </source>
</evidence>
<feature type="compositionally biased region" description="Basic and acidic residues" evidence="1">
    <location>
        <begin position="56"/>
        <end position="65"/>
    </location>
</feature>
<proteinExistence type="predicted"/>
<keyword evidence="3" id="KW-1185">Reference proteome</keyword>
<protein>
    <submittedName>
        <fullName evidence="2">Uncharacterized protein</fullName>
    </submittedName>
</protein>
<dbReference type="AlphaFoldDB" id="A0AAD4FAS0"/>
<reference evidence="2" key="1">
    <citation type="submission" date="2021-07" db="EMBL/GenBank/DDBJ databases">
        <title>Genome Resource of American Ginseng Black Spot Pathogen Alternaria panax.</title>
        <authorList>
            <person name="Qiu C."/>
            <person name="Wang W."/>
            <person name="Liu Z."/>
        </authorList>
    </citation>
    <scope>NUCLEOTIDE SEQUENCE</scope>
    <source>
        <strain evidence="2">BNCC115425</strain>
    </source>
</reference>
<sequence>MVWDSAKRVPKTPRVRVRPTLKFCGGGSPTMSTIEERSESEDNRFRLSLESSPIDDGPHTPDDDSLRSWITVTSQDTGCTINGHGDAVAAVESGGTDTKDDTVVNGCLIGSEAAQDSGSTPPKDEQLTISICEVTDENHTAALLLAAAVPEPIIDAPHPTPPPPTCPRTTSPSPSPPRQVRQTKRHSFRQRFRRRLYEGTGPTPSLEDFISIPEVVPRQRAEQLLDTLVLARYNPHRAVPTQPTTASSAIVPQEPDDVLQQHAADLHDALARLETLKVDSSDEESMASGRSSFWSRFSCFL</sequence>
<feature type="region of interest" description="Disordered" evidence="1">
    <location>
        <begin position="153"/>
        <end position="190"/>
    </location>
</feature>
<feature type="compositionally biased region" description="Basic residues" evidence="1">
    <location>
        <begin position="181"/>
        <end position="190"/>
    </location>
</feature>
<feature type="compositionally biased region" description="Basic and acidic residues" evidence="1">
    <location>
        <begin position="34"/>
        <end position="47"/>
    </location>
</feature>
<dbReference type="EMBL" id="JAANER010000011">
    <property type="protein sequence ID" value="KAG9185283.1"/>
    <property type="molecule type" value="Genomic_DNA"/>
</dbReference>
<feature type="region of interest" description="Disordered" evidence="1">
    <location>
        <begin position="23"/>
        <end position="65"/>
    </location>
</feature>
<accession>A0AAD4FAS0</accession>
<name>A0AAD4FAS0_9PLEO</name>
<organism evidence="2 3">
    <name type="scientific">Alternaria panax</name>
    <dbReference type="NCBI Taxonomy" id="48097"/>
    <lineage>
        <taxon>Eukaryota</taxon>
        <taxon>Fungi</taxon>
        <taxon>Dikarya</taxon>
        <taxon>Ascomycota</taxon>
        <taxon>Pezizomycotina</taxon>
        <taxon>Dothideomycetes</taxon>
        <taxon>Pleosporomycetidae</taxon>
        <taxon>Pleosporales</taxon>
        <taxon>Pleosporineae</taxon>
        <taxon>Pleosporaceae</taxon>
        <taxon>Alternaria</taxon>
        <taxon>Alternaria sect. Panax</taxon>
    </lineage>
</organism>